<dbReference type="Proteomes" id="UP000593561">
    <property type="component" value="Unassembled WGS sequence"/>
</dbReference>
<gene>
    <name evidence="1" type="ORF">Godav_018008</name>
</gene>
<reference evidence="1 2" key="1">
    <citation type="journal article" date="2019" name="Genome Biol. Evol.">
        <title>Insights into the evolution of the New World diploid cottons (Gossypium, subgenus Houzingenia) based on genome sequencing.</title>
        <authorList>
            <person name="Grover C.E."/>
            <person name="Arick M.A. 2nd"/>
            <person name="Thrash A."/>
            <person name="Conover J.L."/>
            <person name="Sanders W.S."/>
            <person name="Peterson D.G."/>
            <person name="Frelichowski J.E."/>
            <person name="Scheffler J.A."/>
            <person name="Scheffler B.E."/>
            <person name="Wendel J.F."/>
        </authorList>
    </citation>
    <scope>NUCLEOTIDE SEQUENCE [LARGE SCALE GENOMIC DNA]</scope>
    <source>
        <strain evidence="1">27</strain>
        <tissue evidence="1">Leaf</tissue>
    </source>
</reference>
<name>A0A7J8QV20_GOSDV</name>
<evidence type="ECO:0000313" key="1">
    <source>
        <dbReference type="EMBL" id="MBA0605427.1"/>
    </source>
</evidence>
<protein>
    <submittedName>
        <fullName evidence="1">Uncharacterized protein</fullName>
    </submittedName>
</protein>
<proteinExistence type="predicted"/>
<evidence type="ECO:0000313" key="2">
    <source>
        <dbReference type="Proteomes" id="UP000593561"/>
    </source>
</evidence>
<organism evidence="1 2">
    <name type="scientific">Gossypium davidsonii</name>
    <name type="common">Davidson's cotton</name>
    <name type="synonym">Gossypium klotzschianum subsp. davidsonii</name>
    <dbReference type="NCBI Taxonomy" id="34287"/>
    <lineage>
        <taxon>Eukaryota</taxon>
        <taxon>Viridiplantae</taxon>
        <taxon>Streptophyta</taxon>
        <taxon>Embryophyta</taxon>
        <taxon>Tracheophyta</taxon>
        <taxon>Spermatophyta</taxon>
        <taxon>Magnoliopsida</taxon>
        <taxon>eudicotyledons</taxon>
        <taxon>Gunneridae</taxon>
        <taxon>Pentapetalae</taxon>
        <taxon>rosids</taxon>
        <taxon>malvids</taxon>
        <taxon>Malvales</taxon>
        <taxon>Malvaceae</taxon>
        <taxon>Malvoideae</taxon>
        <taxon>Gossypium</taxon>
    </lineage>
</organism>
<comment type="caution">
    <text evidence="1">The sequence shown here is derived from an EMBL/GenBank/DDBJ whole genome shotgun (WGS) entry which is preliminary data.</text>
</comment>
<sequence>MVLYKEIWSLVRYHRWERFYVTSKKNVVIPLVQEFYDALRDEETGRPNSVRWNTIIVRVTTVCRREKVPMKENEEFMWPTKSVIGDSLYTQKEMMRARKMSGSTNAKLNGMIRWIQETRPVLQEFARINGLQAPNYPPDIFSSIPTQHVGS</sequence>
<dbReference type="EMBL" id="JABFAC010000001">
    <property type="protein sequence ID" value="MBA0605427.1"/>
    <property type="molecule type" value="Genomic_DNA"/>
</dbReference>
<dbReference type="AlphaFoldDB" id="A0A7J8QV20"/>
<accession>A0A7J8QV20</accession>
<keyword evidence="2" id="KW-1185">Reference proteome</keyword>